<name>A0AA90TY38_9EURY</name>
<dbReference type="AlphaFoldDB" id="A0AA90TY38"/>
<accession>A0AA90TY38</accession>
<organism evidence="1 2">
    <name type="scientific">Methanococcoides alaskense</name>
    <dbReference type="NCBI Taxonomy" id="325778"/>
    <lineage>
        <taxon>Archaea</taxon>
        <taxon>Methanobacteriati</taxon>
        <taxon>Methanobacteriota</taxon>
        <taxon>Stenosarchaea group</taxon>
        <taxon>Methanomicrobia</taxon>
        <taxon>Methanosarcinales</taxon>
        <taxon>Methanosarcinaceae</taxon>
        <taxon>Methanococcoides</taxon>
    </lineage>
</organism>
<sequence length="41" mass="4965">MMLANRETAREIYFKYQAQKSQWKSRKIKTVERAKGILKSF</sequence>
<dbReference type="EMBL" id="JAVDQI010000002">
    <property type="protein sequence ID" value="MDR6222258.1"/>
    <property type="molecule type" value="Genomic_DNA"/>
</dbReference>
<dbReference type="Proteomes" id="UP001185015">
    <property type="component" value="Unassembled WGS sequence"/>
</dbReference>
<keyword evidence="2" id="KW-1185">Reference proteome</keyword>
<evidence type="ECO:0000313" key="2">
    <source>
        <dbReference type="Proteomes" id="UP001185015"/>
    </source>
</evidence>
<protein>
    <submittedName>
        <fullName evidence="1">Uncharacterized protein</fullName>
    </submittedName>
</protein>
<proteinExistence type="predicted"/>
<dbReference type="RefSeq" id="WP_270095685.1">
    <property type="nucleotide sequence ID" value="NZ_JAQFFK010000001.1"/>
</dbReference>
<comment type="caution">
    <text evidence="1">The sequence shown here is derived from an EMBL/GenBank/DDBJ whole genome shotgun (WGS) entry which is preliminary data.</text>
</comment>
<evidence type="ECO:0000313" key="1">
    <source>
        <dbReference type="EMBL" id="MDR6222258.1"/>
    </source>
</evidence>
<reference evidence="1 2" key="1">
    <citation type="submission" date="2023-07" db="EMBL/GenBank/DDBJ databases">
        <title>Genomic Encyclopedia of Type Strains, Phase IV (KMG-IV): sequencing the most valuable type-strain genomes for metagenomic binning, comparative biology and taxonomic classification.</title>
        <authorList>
            <person name="Goeker M."/>
        </authorList>
    </citation>
    <scope>NUCLEOTIDE SEQUENCE [LARGE SCALE GENOMIC DNA]</scope>
    <source>
        <strain evidence="1 2">DSM 17273</strain>
    </source>
</reference>
<gene>
    <name evidence="1" type="ORF">J2750_000703</name>
</gene>